<feature type="compositionally biased region" description="Low complexity" evidence="1">
    <location>
        <begin position="210"/>
        <end position="221"/>
    </location>
</feature>
<accession>A0A8J7KVJ0</accession>
<protein>
    <recommendedName>
        <fullName evidence="6">LPXTG-motif cell wall-anchored protein</fullName>
    </recommendedName>
</protein>
<sequence length="276" mass="30486">MKHLKRIMTIIVALTIVALMIPISAMAATDTVDFEDGNYDAFFLRMDSDSDNSILSVVELNGSKALKVDVQDANKTPKIQIQVSDLVNSKKLDQIETIELDLVIENPENSPVGENYGGIGNFGEGHYPNWSQGEDWSIIDSEKSISSVTKLSRTFSKASEKFRNNVKSSYVLMKWMGNTNDMYIDNVRFLDKDGNPIELKVAEAEAMANTADDSIDNANDNTADDSTDNANDNTAEELPETGNNILIIIFIAVAAVIILFCVIIFMKKSRLNKSNS</sequence>
<keyword evidence="5" id="KW-1185">Reference proteome</keyword>
<organism evidence="4 5">
    <name type="scientific">Mobilitalea sibirica</name>
    <dbReference type="NCBI Taxonomy" id="1462919"/>
    <lineage>
        <taxon>Bacteria</taxon>
        <taxon>Bacillati</taxon>
        <taxon>Bacillota</taxon>
        <taxon>Clostridia</taxon>
        <taxon>Lachnospirales</taxon>
        <taxon>Lachnospiraceae</taxon>
        <taxon>Mobilitalea</taxon>
    </lineage>
</organism>
<keyword evidence="2" id="KW-0812">Transmembrane</keyword>
<gene>
    <name evidence="4" type="ORF">I5677_04855</name>
</gene>
<evidence type="ECO:0000256" key="1">
    <source>
        <dbReference type="SAM" id="MobiDB-lite"/>
    </source>
</evidence>
<evidence type="ECO:0000313" key="4">
    <source>
        <dbReference type="EMBL" id="MBH1940225.1"/>
    </source>
</evidence>
<dbReference type="Gene3D" id="2.60.120.260">
    <property type="entry name" value="Galactose-binding domain-like"/>
    <property type="match status" value="1"/>
</dbReference>
<evidence type="ECO:0008006" key="6">
    <source>
        <dbReference type="Google" id="ProtNLM"/>
    </source>
</evidence>
<evidence type="ECO:0000256" key="3">
    <source>
        <dbReference type="SAM" id="SignalP"/>
    </source>
</evidence>
<feature type="signal peptide" evidence="3">
    <location>
        <begin position="1"/>
        <end position="27"/>
    </location>
</feature>
<dbReference type="AlphaFoldDB" id="A0A8J7KVJ0"/>
<feature type="region of interest" description="Disordered" evidence="1">
    <location>
        <begin position="210"/>
        <end position="236"/>
    </location>
</feature>
<proteinExistence type="predicted"/>
<feature type="chain" id="PRO_5035151446" description="LPXTG-motif cell wall-anchored protein" evidence="3">
    <location>
        <begin position="28"/>
        <end position="276"/>
    </location>
</feature>
<dbReference type="EMBL" id="JAEAGR010000003">
    <property type="protein sequence ID" value="MBH1940225.1"/>
    <property type="molecule type" value="Genomic_DNA"/>
</dbReference>
<name>A0A8J7KVJ0_9FIRM</name>
<evidence type="ECO:0000313" key="5">
    <source>
        <dbReference type="Proteomes" id="UP000623269"/>
    </source>
</evidence>
<keyword evidence="3" id="KW-0732">Signal</keyword>
<reference evidence="4" key="1">
    <citation type="submission" date="2020-12" db="EMBL/GenBank/DDBJ databases">
        <title>M. sibirica DSM 26468T genome.</title>
        <authorList>
            <person name="Thieme N."/>
            <person name="Rettenmaier R."/>
            <person name="Zverlov V."/>
            <person name="Liebl W."/>
        </authorList>
    </citation>
    <scope>NUCLEOTIDE SEQUENCE</scope>
    <source>
        <strain evidence="4">DSM 26468</strain>
    </source>
</reference>
<evidence type="ECO:0000256" key="2">
    <source>
        <dbReference type="SAM" id="Phobius"/>
    </source>
</evidence>
<comment type="caution">
    <text evidence="4">The sequence shown here is derived from an EMBL/GenBank/DDBJ whole genome shotgun (WGS) entry which is preliminary data.</text>
</comment>
<keyword evidence="2" id="KW-1133">Transmembrane helix</keyword>
<feature type="transmembrane region" description="Helical" evidence="2">
    <location>
        <begin position="245"/>
        <end position="266"/>
    </location>
</feature>
<dbReference type="Proteomes" id="UP000623269">
    <property type="component" value="Unassembled WGS sequence"/>
</dbReference>
<dbReference type="RefSeq" id="WP_197660441.1">
    <property type="nucleotide sequence ID" value="NZ_JAEAGR010000003.1"/>
</dbReference>
<keyword evidence="2" id="KW-0472">Membrane</keyword>